<dbReference type="RefSeq" id="WP_354011595.1">
    <property type="nucleotide sequence ID" value="NZ_JBEWTA010000003.1"/>
</dbReference>
<evidence type="ECO:0000313" key="2">
    <source>
        <dbReference type="EMBL" id="MET4755003.1"/>
    </source>
</evidence>
<dbReference type="EMBL" id="JBEWTB010000001">
    <property type="protein sequence ID" value="MET4755003.1"/>
    <property type="molecule type" value="Genomic_DNA"/>
</dbReference>
<name>A0ABV2SB67_9GAMM</name>
<comment type="caution">
    <text evidence="2">The sequence shown here is derived from an EMBL/GenBank/DDBJ whole genome shotgun (WGS) entry which is preliminary data.</text>
</comment>
<gene>
    <name evidence="2" type="ORF">V5J35_000195</name>
</gene>
<keyword evidence="1" id="KW-0732">Signal</keyword>
<evidence type="ECO:0000313" key="3">
    <source>
        <dbReference type="Proteomes" id="UP001549366"/>
    </source>
</evidence>
<accession>A0ABV2SB67</accession>
<organism evidence="2 3">
    <name type="scientific">Endozoicomonas lisbonensis</name>
    <dbReference type="NCBI Taxonomy" id="3120522"/>
    <lineage>
        <taxon>Bacteria</taxon>
        <taxon>Pseudomonadati</taxon>
        <taxon>Pseudomonadota</taxon>
        <taxon>Gammaproteobacteria</taxon>
        <taxon>Oceanospirillales</taxon>
        <taxon>Endozoicomonadaceae</taxon>
        <taxon>Endozoicomonas</taxon>
    </lineage>
</organism>
<feature type="signal peptide" evidence="1">
    <location>
        <begin position="1"/>
        <end position="21"/>
    </location>
</feature>
<reference evidence="2 3" key="1">
    <citation type="submission" date="2024-06" db="EMBL/GenBank/DDBJ databases">
        <title>Genomic Encyclopedia of Type Strains, Phase V (KMG-V): Genome sequencing to study the core and pangenomes of soil and plant-associated prokaryotes.</title>
        <authorList>
            <person name="Whitman W."/>
        </authorList>
    </citation>
    <scope>NUCLEOTIDE SEQUENCE [LARGE SCALE GENOMIC DNA]</scope>
    <source>
        <strain evidence="2 3">NE40</strain>
    </source>
</reference>
<proteinExistence type="predicted"/>
<evidence type="ECO:0008006" key="4">
    <source>
        <dbReference type="Google" id="ProtNLM"/>
    </source>
</evidence>
<keyword evidence="3" id="KW-1185">Reference proteome</keyword>
<dbReference type="PROSITE" id="PS51257">
    <property type="entry name" value="PROKAR_LIPOPROTEIN"/>
    <property type="match status" value="1"/>
</dbReference>
<dbReference type="Proteomes" id="UP001549366">
    <property type="component" value="Unassembled WGS sequence"/>
</dbReference>
<protein>
    <recommendedName>
        <fullName evidence="4">Lipoprotein</fullName>
    </recommendedName>
</protein>
<feature type="chain" id="PRO_5046514555" description="Lipoprotein" evidence="1">
    <location>
        <begin position="22"/>
        <end position="118"/>
    </location>
</feature>
<evidence type="ECO:0000256" key="1">
    <source>
        <dbReference type="SAM" id="SignalP"/>
    </source>
</evidence>
<sequence length="118" mass="13135">MRKITGSMCALFLAMSVTGCATTDSAPSPARNNQSNIPAQVHKINNEMVKVMGLDEAASAKLLQLNLNRHNRFHEINKSDKNDHQKKIARDANFQEFMAGVSEVATPAQLSAWQNRRR</sequence>